<comment type="function">
    <text evidence="2">Catalyzes the methylthiolation of N6-threonylcarbamoyladenosine (t(6)A), leading to the formation of 2-methylthio-N6-threonylcarbamoyladenosine (ms(2)t(6)A) at position 37 in tRNAs that read codons beginning with adenine.</text>
</comment>
<evidence type="ECO:0000256" key="14">
    <source>
        <dbReference type="ARBA" id="ARBA00061574"/>
    </source>
</evidence>
<evidence type="ECO:0000256" key="12">
    <source>
        <dbReference type="ARBA" id="ARBA00031213"/>
    </source>
</evidence>
<dbReference type="GeneID" id="97989939"/>
<comment type="cofactor">
    <cofactor evidence="1">
        <name>[4Fe-4S] cluster</name>
        <dbReference type="ChEBI" id="CHEBI:49883"/>
    </cofactor>
</comment>
<keyword evidence="4" id="KW-0004">4Fe-4S</keyword>
<evidence type="ECO:0000256" key="16">
    <source>
        <dbReference type="SAM" id="MobiDB-lite"/>
    </source>
</evidence>
<dbReference type="GO" id="GO:0046872">
    <property type="term" value="F:metal ion binding"/>
    <property type="evidence" value="ECO:0007669"/>
    <property type="project" value="UniProtKB-KW"/>
</dbReference>
<dbReference type="GO" id="GO:0005829">
    <property type="term" value="C:cytosol"/>
    <property type="evidence" value="ECO:0007669"/>
    <property type="project" value="TreeGrafter"/>
</dbReference>
<dbReference type="NCBIfam" id="TIGR00089">
    <property type="entry name" value="MiaB/RimO family radical SAM methylthiotransferase"/>
    <property type="match status" value="1"/>
</dbReference>
<dbReference type="EC" id="2.8.4.5" evidence="3"/>
<keyword evidence="5" id="KW-0963">Cytoplasm</keyword>
<dbReference type="InterPro" id="IPR006467">
    <property type="entry name" value="MiaB-like_bact"/>
</dbReference>
<dbReference type="AlphaFoldDB" id="A0A3E3HX50"/>
<dbReference type="Pfam" id="PF00919">
    <property type="entry name" value="UPF0004"/>
    <property type="match status" value="1"/>
</dbReference>
<feature type="region of interest" description="Disordered" evidence="16">
    <location>
        <begin position="159"/>
        <end position="188"/>
    </location>
</feature>
<dbReference type="Gene3D" id="3.40.50.12160">
    <property type="entry name" value="Methylthiotransferase, N-terminal domain"/>
    <property type="match status" value="1"/>
</dbReference>
<dbReference type="GO" id="GO:0035597">
    <property type="term" value="F:tRNA-2-methylthio-N(6)-dimethylallyladenosine(37) synthase activity"/>
    <property type="evidence" value="ECO:0007669"/>
    <property type="project" value="TreeGrafter"/>
</dbReference>
<name>A0A3E3HX50_9FIRM</name>
<sequence length="513" mass="56697">MKSVALHNLGCKVNAYELEVIGQKLQEKGYDIVSFDKKADIYIVNTCTVTNIADRKSRQMLHRAKKMNPDAVVVAVGCYVQAGKEEALLDGSIDLAVGNNRKKDIVEILEAFLAKREKAGGRESGGDVWEEKTLSRRSVVDISREEAYEEMTLLRPQDEEGIGGEAGSNVGRGPEDGDPAGVGGGAFGAGGESGETALSAHTRAYIKIQDGCNQFCSYCIIPYARGRVRSRRQEDVLREIRGLAESGVKEVVLTGIHLSSYGMDFIDKTDGDYLENGKDLRGTAMERAYLLNLIRDIAAVDGIERIRLGSLEPRIITEEFAGGLAALPKVCPHFHLSLQSGCDETLKRMNRHYTTEEYYDKVALLRRVFANPAVTTDVIVGFPGETEEEFAVTKRFLEKVNFFEMHVFKYSRRRGTVAAAMDNQVPEQVKAQRSAGLLELERQQSAAYRQGYIGNEITILTEEAREIDGKEYRVGHTETYVKAAVLAEKAGGNQLISGRAVKLLEEDILLLEN</sequence>
<dbReference type="RefSeq" id="WP_117545605.1">
    <property type="nucleotide sequence ID" value="NZ_JBKUNB010000019.1"/>
</dbReference>
<dbReference type="InterPro" id="IPR058240">
    <property type="entry name" value="rSAM_sf"/>
</dbReference>
<dbReference type="InterPro" id="IPR005839">
    <property type="entry name" value="Methylthiotransferase"/>
</dbReference>
<evidence type="ECO:0000256" key="1">
    <source>
        <dbReference type="ARBA" id="ARBA00001966"/>
    </source>
</evidence>
<keyword evidence="9" id="KW-0479">Metal-binding</keyword>
<dbReference type="GO" id="GO:0051539">
    <property type="term" value="F:4 iron, 4 sulfur cluster binding"/>
    <property type="evidence" value="ECO:0007669"/>
    <property type="project" value="UniProtKB-KW"/>
</dbReference>
<dbReference type="PROSITE" id="PS51918">
    <property type="entry name" value="RADICAL_SAM"/>
    <property type="match status" value="1"/>
</dbReference>
<dbReference type="FunFam" id="3.40.50.12160:FF:000004">
    <property type="entry name" value="Threonylcarbamoyladenosine tRNA methylthiotransferase MtaB"/>
    <property type="match status" value="1"/>
</dbReference>
<evidence type="ECO:0000256" key="9">
    <source>
        <dbReference type="ARBA" id="ARBA00022723"/>
    </source>
</evidence>
<dbReference type="InterPro" id="IPR023404">
    <property type="entry name" value="rSAM_horseshoe"/>
</dbReference>
<evidence type="ECO:0000256" key="10">
    <source>
        <dbReference type="ARBA" id="ARBA00023004"/>
    </source>
</evidence>
<protein>
    <recommendedName>
        <fullName evidence="15">Threonylcarbamoyladenosine tRNA methylthiotransferase MtaB</fullName>
        <ecNumber evidence="3">2.8.4.5</ecNumber>
    </recommendedName>
    <alternativeName>
        <fullName evidence="12">tRNA-t(6)A37 methylthiotransferase</fullName>
    </alternativeName>
</protein>
<evidence type="ECO:0000256" key="5">
    <source>
        <dbReference type="ARBA" id="ARBA00022490"/>
    </source>
</evidence>
<evidence type="ECO:0000256" key="15">
    <source>
        <dbReference type="ARBA" id="ARBA00069898"/>
    </source>
</evidence>
<evidence type="ECO:0000256" key="4">
    <source>
        <dbReference type="ARBA" id="ARBA00022485"/>
    </source>
</evidence>
<evidence type="ECO:0000256" key="2">
    <source>
        <dbReference type="ARBA" id="ARBA00002399"/>
    </source>
</evidence>
<evidence type="ECO:0000256" key="11">
    <source>
        <dbReference type="ARBA" id="ARBA00023014"/>
    </source>
</evidence>
<dbReference type="Proteomes" id="UP000260812">
    <property type="component" value="Unassembled WGS sequence"/>
</dbReference>
<feature type="domain" description="Radical SAM core" evidence="18">
    <location>
        <begin position="198"/>
        <end position="447"/>
    </location>
</feature>
<dbReference type="InterPro" id="IPR013848">
    <property type="entry name" value="Methylthiotransferase_N"/>
</dbReference>
<dbReference type="PANTHER" id="PTHR43020">
    <property type="entry name" value="CDK5 REGULATORY SUBUNIT-ASSOCIATED PROTEIN 1"/>
    <property type="match status" value="1"/>
</dbReference>
<dbReference type="InterPro" id="IPR020612">
    <property type="entry name" value="Methylthiotransferase_CS"/>
</dbReference>
<dbReference type="GO" id="GO:0035598">
    <property type="term" value="F:tRNA (N(6)-L-threonylcarbamoyladenosine(37)-C(2))-methylthiotransferase activity"/>
    <property type="evidence" value="ECO:0007669"/>
    <property type="project" value="UniProtKB-EC"/>
</dbReference>
<reference evidence="19" key="1">
    <citation type="submission" date="2018-08" db="EMBL/GenBank/DDBJ databases">
        <title>A genome reference for cultivated species of the human gut microbiota.</title>
        <authorList>
            <person name="Zou Y."/>
            <person name="Xue W."/>
            <person name="Luo G."/>
        </authorList>
    </citation>
    <scope>NUCLEOTIDE SEQUENCE [LARGE SCALE GENOMIC DNA]</scope>
    <source>
        <strain evidence="19">TF05-5AC</strain>
    </source>
</reference>
<evidence type="ECO:0000256" key="13">
    <source>
        <dbReference type="ARBA" id="ARBA00051661"/>
    </source>
</evidence>
<keyword evidence="11" id="KW-0411">Iron-sulfur</keyword>
<evidence type="ECO:0000259" key="18">
    <source>
        <dbReference type="PROSITE" id="PS51918"/>
    </source>
</evidence>
<dbReference type="InterPro" id="IPR007197">
    <property type="entry name" value="rSAM"/>
</dbReference>
<keyword evidence="10" id="KW-0408">Iron</keyword>
<comment type="catalytic activity">
    <reaction evidence="13">
        <text>N(6)-L-threonylcarbamoyladenosine(37) in tRNA + (sulfur carrier)-SH + AH2 + 2 S-adenosyl-L-methionine = 2-methylsulfanyl-N(6)-L-threonylcarbamoyladenosine(37) in tRNA + (sulfur carrier)-H + 5'-deoxyadenosine + L-methionine + A + S-adenosyl-L-homocysteine + 2 H(+)</text>
        <dbReference type="Rhea" id="RHEA:37075"/>
        <dbReference type="Rhea" id="RHEA-COMP:10163"/>
        <dbReference type="Rhea" id="RHEA-COMP:11092"/>
        <dbReference type="Rhea" id="RHEA-COMP:14737"/>
        <dbReference type="Rhea" id="RHEA-COMP:14739"/>
        <dbReference type="ChEBI" id="CHEBI:13193"/>
        <dbReference type="ChEBI" id="CHEBI:15378"/>
        <dbReference type="ChEBI" id="CHEBI:17319"/>
        <dbReference type="ChEBI" id="CHEBI:17499"/>
        <dbReference type="ChEBI" id="CHEBI:29917"/>
        <dbReference type="ChEBI" id="CHEBI:57844"/>
        <dbReference type="ChEBI" id="CHEBI:57856"/>
        <dbReference type="ChEBI" id="CHEBI:59789"/>
        <dbReference type="ChEBI" id="CHEBI:64428"/>
        <dbReference type="ChEBI" id="CHEBI:74418"/>
        <dbReference type="ChEBI" id="CHEBI:74420"/>
        <dbReference type="EC" id="2.8.4.5"/>
    </reaction>
</comment>
<dbReference type="SFLD" id="SFLDS00029">
    <property type="entry name" value="Radical_SAM"/>
    <property type="match status" value="1"/>
</dbReference>
<dbReference type="InterPro" id="IPR038135">
    <property type="entry name" value="Methylthiotransferase_N_sf"/>
</dbReference>
<dbReference type="SMART" id="SM00729">
    <property type="entry name" value="Elp3"/>
    <property type="match status" value="1"/>
</dbReference>
<keyword evidence="6 19" id="KW-0808">Transferase</keyword>
<dbReference type="EMBL" id="QVLV01000026">
    <property type="protein sequence ID" value="RGE56408.1"/>
    <property type="molecule type" value="Genomic_DNA"/>
</dbReference>
<evidence type="ECO:0000313" key="19">
    <source>
        <dbReference type="EMBL" id="RGE56408.1"/>
    </source>
</evidence>
<dbReference type="SFLD" id="SFLDG01061">
    <property type="entry name" value="methylthiotransferase"/>
    <property type="match status" value="1"/>
</dbReference>
<keyword evidence="20" id="KW-1185">Reference proteome</keyword>
<comment type="similarity">
    <text evidence="14">Belongs to the methylthiotransferase family. MtaB subfamily.</text>
</comment>
<comment type="caution">
    <text evidence="19">The sequence shown here is derived from an EMBL/GenBank/DDBJ whole genome shotgun (WGS) entry which is preliminary data.</text>
</comment>
<dbReference type="FunFam" id="3.80.30.20:FF:000001">
    <property type="entry name" value="tRNA-2-methylthio-N(6)-dimethylallyladenosine synthase 2"/>
    <property type="match status" value="1"/>
</dbReference>
<organism evidence="19 20">
    <name type="scientific">Eisenbergiella massiliensis</name>
    <dbReference type="NCBI Taxonomy" id="1720294"/>
    <lineage>
        <taxon>Bacteria</taxon>
        <taxon>Bacillati</taxon>
        <taxon>Bacillota</taxon>
        <taxon>Clostridia</taxon>
        <taxon>Lachnospirales</taxon>
        <taxon>Lachnospiraceae</taxon>
        <taxon>Eisenbergiella</taxon>
    </lineage>
</organism>
<evidence type="ECO:0000259" key="17">
    <source>
        <dbReference type="PROSITE" id="PS51449"/>
    </source>
</evidence>
<keyword evidence="7" id="KW-0949">S-adenosyl-L-methionine</keyword>
<evidence type="ECO:0000256" key="8">
    <source>
        <dbReference type="ARBA" id="ARBA00022694"/>
    </source>
</evidence>
<dbReference type="PANTHER" id="PTHR43020:SF2">
    <property type="entry name" value="MITOCHONDRIAL TRNA METHYLTHIOTRANSFERASE CDK5RAP1"/>
    <property type="match status" value="1"/>
</dbReference>
<dbReference type="NCBIfam" id="TIGR01579">
    <property type="entry name" value="MiaB-like-C"/>
    <property type="match status" value="1"/>
</dbReference>
<dbReference type="PROSITE" id="PS51449">
    <property type="entry name" value="MTTASE_N"/>
    <property type="match status" value="1"/>
</dbReference>
<gene>
    <name evidence="19" type="primary">mtaB</name>
    <name evidence="19" type="ORF">DXC51_24560</name>
</gene>
<dbReference type="PROSITE" id="PS01278">
    <property type="entry name" value="MTTASE_RADICAL"/>
    <property type="match status" value="1"/>
</dbReference>
<dbReference type="SUPFAM" id="SSF102114">
    <property type="entry name" value="Radical SAM enzymes"/>
    <property type="match status" value="1"/>
</dbReference>
<evidence type="ECO:0000313" key="20">
    <source>
        <dbReference type="Proteomes" id="UP000260812"/>
    </source>
</evidence>
<dbReference type="CDD" id="cd01335">
    <property type="entry name" value="Radical_SAM"/>
    <property type="match status" value="1"/>
</dbReference>
<evidence type="ECO:0000256" key="7">
    <source>
        <dbReference type="ARBA" id="ARBA00022691"/>
    </source>
</evidence>
<dbReference type="SFLD" id="SFLDG01082">
    <property type="entry name" value="B12-binding_domain_containing"/>
    <property type="match status" value="1"/>
</dbReference>
<proteinExistence type="inferred from homology"/>
<accession>A0A3E3HX50</accession>
<dbReference type="Gene3D" id="3.80.30.20">
    <property type="entry name" value="tm_1862 like domain"/>
    <property type="match status" value="1"/>
</dbReference>
<evidence type="ECO:0000256" key="6">
    <source>
        <dbReference type="ARBA" id="ARBA00022679"/>
    </source>
</evidence>
<dbReference type="InterPro" id="IPR006638">
    <property type="entry name" value="Elp3/MiaA/NifB-like_rSAM"/>
</dbReference>
<keyword evidence="8" id="KW-0819">tRNA processing</keyword>
<feature type="domain" description="MTTase N-terminal" evidence="17">
    <location>
        <begin position="2"/>
        <end position="114"/>
    </location>
</feature>
<evidence type="ECO:0000256" key="3">
    <source>
        <dbReference type="ARBA" id="ARBA00013273"/>
    </source>
</evidence>
<dbReference type="Pfam" id="PF04055">
    <property type="entry name" value="Radical_SAM"/>
    <property type="match status" value="1"/>
</dbReference>